<dbReference type="Proteomes" id="UP000789525">
    <property type="component" value="Unassembled WGS sequence"/>
</dbReference>
<proteinExistence type="predicted"/>
<evidence type="ECO:0000313" key="1">
    <source>
        <dbReference type="EMBL" id="CAG8572097.1"/>
    </source>
</evidence>
<sequence length="497" mass="57674">FLLIEEDREDHAYALRLQREFDSEQAGNGSEPIQNNRRESFLGTRPESFRVRRRRDGARDDTSNDEAIARELQESLDAEESNAPNIRSIDVSSLFEEDTSFFEDPYLPLSTQQQHFEESNHDENNFPGYPIYIGNSTEDYYENESSGAAIKGFNETDFVLKPRVAFRDEPALDAGGVFNDTIRQILEIFMSLENPEYGGDGHLFTGESSKLISSTAPVHFVDELDAFGDVLYLAVIHNIPFPSDLDIALFKYSLSLENTISVEDLRGFSTTMYNLARNIYEAQPNVKLSTIEGFDQWAEEKEINARRLQLSRDSSVQKELYSRSRGNLRKLSRLICEDVLINSRINQLKAINKKFNKFGFFDVLKSKRIDIADIKNYFYREIINPNDIIQKLVFDDNLNHRQNRVRTYLIDWLRMQEKSKLQEFCRLVTGFKNPREQIKVSFKPHLQGEPREINITPKFATCFQEIKLSENFSSRQEFYTIMNAQIEAIHDNRFTTA</sequence>
<gene>
    <name evidence="1" type="ORF">ACOLOM_LOCUS5638</name>
</gene>
<evidence type="ECO:0000313" key="2">
    <source>
        <dbReference type="Proteomes" id="UP000789525"/>
    </source>
</evidence>
<protein>
    <submittedName>
        <fullName evidence="1">13946_t:CDS:1</fullName>
    </submittedName>
</protein>
<comment type="caution">
    <text evidence="1">The sequence shown here is derived from an EMBL/GenBank/DDBJ whole genome shotgun (WGS) entry which is preliminary data.</text>
</comment>
<organism evidence="1 2">
    <name type="scientific">Acaulospora colombiana</name>
    <dbReference type="NCBI Taxonomy" id="27376"/>
    <lineage>
        <taxon>Eukaryota</taxon>
        <taxon>Fungi</taxon>
        <taxon>Fungi incertae sedis</taxon>
        <taxon>Mucoromycota</taxon>
        <taxon>Glomeromycotina</taxon>
        <taxon>Glomeromycetes</taxon>
        <taxon>Diversisporales</taxon>
        <taxon>Acaulosporaceae</taxon>
        <taxon>Acaulospora</taxon>
    </lineage>
</organism>
<accession>A0ACA9M601</accession>
<name>A0ACA9M601_9GLOM</name>
<dbReference type="EMBL" id="CAJVPT010010630">
    <property type="protein sequence ID" value="CAG8572097.1"/>
    <property type="molecule type" value="Genomic_DNA"/>
</dbReference>
<reference evidence="1" key="1">
    <citation type="submission" date="2021-06" db="EMBL/GenBank/DDBJ databases">
        <authorList>
            <person name="Kallberg Y."/>
            <person name="Tangrot J."/>
            <person name="Rosling A."/>
        </authorList>
    </citation>
    <scope>NUCLEOTIDE SEQUENCE</scope>
    <source>
        <strain evidence="1">CL356</strain>
    </source>
</reference>
<feature type="non-terminal residue" evidence="1">
    <location>
        <position position="1"/>
    </location>
</feature>
<keyword evidence="2" id="KW-1185">Reference proteome</keyword>